<dbReference type="Proteomes" id="UP000887565">
    <property type="component" value="Unplaced"/>
</dbReference>
<dbReference type="AlphaFoldDB" id="A0A915KBQ0"/>
<organism evidence="1 2">
    <name type="scientific">Romanomermis culicivorax</name>
    <name type="common">Nematode worm</name>
    <dbReference type="NCBI Taxonomy" id="13658"/>
    <lineage>
        <taxon>Eukaryota</taxon>
        <taxon>Metazoa</taxon>
        <taxon>Ecdysozoa</taxon>
        <taxon>Nematoda</taxon>
        <taxon>Enoplea</taxon>
        <taxon>Dorylaimia</taxon>
        <taxon>Mermithida</taxon>
        <taxon>Mermithoidea</taxon>
        <taxon>Mermithidae</taxon>
        <taxon>Romanomermis</taxon>
    </lineage>
</organism>
<reference evidence="2" key="1">
    <citation type="submission" date="2022-11" db="UniProtKB">
        <authorList>
            <consortium name="WormBaseParasite"/>
        </authorList>
    </citation>
    <scope>IDENTIFICATION</scope>
</reference>
<evidence type="ECO:0000313" key="2">
    <source>
        <dbReference type="WBParaSite" id="nRc.2.0.1.t35521-RA"/>
    </source>
</evidence>
<dbReference type="WBParaSite" id="nRc.2.0.1.t35521-RA">
    <property type="protein sequence ID" value="nRc.2.0.1.t35521-RA"/>
    <property type="gene ID" value="nRc.2.0.1.g35521"/>
</dbReference>
<keyword evidence="1" id="KW-1185">Reference proteome</keyword>
<protein>
    <submittedName>
        <fullName evidence="2">Uncharacterized protein</fullName>
    </submittedName>
</protein>
<accession>A0A915KBQ0</accession>
<name>A0A915KBQ0_ROMCU</name>
<sequence length="74" mass="8488">MKKNALFIEEYCRLPRKDKNAQEGKARPPLKQIYCGITWHMTNANIPAAQCHCTGAPFSSMQYHSCSFMFLIYG</sequence>
<proteinExistence type="predicted"/>
<evidence type="ECO:0000313" key="1">
    <source>
        <dbReference type="Proteomes" id="UP000887565"/>
    </source>
</evidence>